<gene>
    <name evidence="2" type="ORF">PR048_009696</name>
</gene>
<dbReference type="EMBL" id="JARBHB010000003">
    <property type="protein sequence ID" value="KAJ8890189.1"/>
    <property type="molecule type" value="Genomic_DNA"/>
</dbReference>
<accession>A0ABQ9I0P1</accession>
<reference evidence="2 3" key="1">
    <citation type="submission" date="2023-02" db="EMBL/GenBank/DDBJ databases">
        <title>LHISI_Scaffold_Assembly.</title>
        <authorList>
            <person name="Stuart O.P."/>
            <person name="Cleave R."/>
            <person name="Magrath M.J.L."/>
            <person name="Mikheyev A.S."/>
        </authorList>
    </citation>
    <scope>NUCLEOTIDE SEQUENCE [LARGE SCALE GENOMIC DNA]</scope>
    <source>
        <strain evidence="2">Daus_M_001</strain>
        <tissue evidence="2">Leg muscle</tissue>
    </source>
</reference>
<sequence>MGKAYLRAATIDNAENDFWKCGICQFNPGVFRDSDFSIDVSSELATESRSNENQGPGISQFIHEESTSLCTSVGPVSPTQANLSTASTSKVFLRPTDISHPPLTKKPATSTARTTQSGKAALITRSPYKRQLEESMSRLPNPKKPKFDKAFPKRQRQIQNCGGEGSTHEERRRC</sequence>
<evidence type="ECO:0000313" key="2">
    <source>
        <dbReference type="EMBL" id="KAJ8890189.1"/>
    </source>
</evidence>
<dbReference type="Proteomes" id="UP001159363">
    <property type="component" value="Chromosome 3"/>
</dbReference>
<organism evidence="2 3">
    <name type="scientific">Dryococelus australis</name>
    <dbReference type="NCBI Taxonomy" id="614101"/>
    <lineage>
        <taxon>Eukaryota</taxon>
        <taxon>Metazoa</taxon>
        <taxon>Ecdysozoa</taxon>
        <taxon>Arthropoda</taxon>
        <taxon>Hexapoda</taxon>
        <taxon>Insecta</taxon>
        <taxon>Pterygota</taxon>
        <taxon>Neoptera</taxon>
        <taxon>Polyneoptera</taxon>
        <taxon>Phasmatodea</taxon>
        <taxon>Verophasmatodea</taxon>
        <taxon>Anareolatae</taxon>
        <taxon>Phasmatidae</taxon>
        <taxon>Eurycanthinae</taxon>
        <taxon>Dryococelus</taxon>
    </lineage>
</organism>
<evidence type="ECO:0000313" key="3">
    <source>
        <dbReference type="Proteomes" id="UP001159363"/>
    </source>
</evidence>
<feature type="region of interest" description="Disordered" evidence="1">
    <location>
        <begin position="93"/>
        <end position="174"/>
    </location>
</feature>
<evidence type="ECO:0000256" key="1">
    <source>
        <dbReference type="SAM" id="MobiDB-lite"/>
    </source>
</evidence>
<protein>
    <submittedName>
        <fullName evidence="2">Uncharacterized protein</fullName>
    </submittedName>
</protein>
<feature type="compositionally biased region" description="Polar residues" evidence="1">
    <location>
        <begin position="107"/>
        <end position="118"/>
    </location>
</feature>
<proteinExistence type="predicted"/>
<keyword evidence="3" id="KW-1185">Reference proteome</keyword>
<name>A0ABQ9I0P1_9NEOP</name>
<comment type="caution">
    <text evidence="2">The sequence shown here is derived from an EMBL/GenBank/DDBJ whole genome shotgun (WGS) entry which is preliminary data.</text>
</comment>